<proteinExistence type="predicted"/>
<dbReference type="AlphaFoldDB" id="A0A7R9DUJ0"/>
<dbReference type="EMBL" id="OD045276">
    <property type="protein sequence ID" value="CAD7421191.1"/>
    <property type="molecule type" value="Genomic_DNA"/>
</dbReference>
<gene>
    <name evidence="1" type="ORF">TPSB3V08_LOCUS14606</name>
</gene>
<sequence>MTMYLHLRGGRVGFADTSVRVAEELPMIGGDLQPEDPNSLDQLLQFNENGICSADGDWSMDYWDPYGLDEGLRGCILSVVETSTLQEMPL</sequence>
<accession>A0A7R9DUJ0</accession>
<protein>
    <submittedName>
        <fullName evidence="1">Uncharacterized protein</fullName>
    </submittedName>
</protein>
<reference evidence="1" key="1">
    <citation type="submission" date="2020-11" db="EMBL/GenBank/DDBJ databases">
        <authorList>
            <person name="Tran Van P."/>
        </authorList>
    </citation>
    <scope>NUCLEOTIDE SEQUENCE</scope>
</reference>
<organism evidence="1">
    <name type="scientific">Timema poppense</name>
    <name type="common">Walking stick</name>
    <dbReference type="NCBI Taxonomy" id="170557"/>
    <lineage>
        <taxon>Eukaryota</taxon>
        <taxon>Metazoa</taxon>
        <taxon>Ecdysozoa</taxon>
        <taxon>Arthropoda</taxon>
        <taxon>Hexapoda</taxon>
        <taxon>Insecta</taxon>
        <taxon>Pterygota</taxon>
        <taxon>Neoptera</taxon>
        <taxon>Polyneoptera</taxon>
        <taxon>Phasmatodea</taxon>
        <taxon>Timematodea</taxon>
        <taxon>Timematoidea</taxon>
        <taxon>Timematidae</taxon>
        <taxon>Timema</taxon>
    </lineage>
</organism>
<name>A0A7R9DUJ0_TIMPO</name>
<evidence type="ECO:0000313" key="1">
    <source>
        <dbReference type="EMBL" id="CAD7421191.1"/>
    </source>
</evidence>